<dbReference type="AlphaFoldDB" id="A0A6I8V0M7"/>
<feature type="transmembrane region" description="Helical" evidence="10">
    <location>
        <begin position="141"/>
        <end position="163"/>
    </location>
</feature>
<dbReference type="PANTHER" id="PTHR21421">
    <property type="entry name" value="GUSTATORY RECEPTOR"/>
    <property type="match status" value="1"/>
</dbReference>
<protein>
    <recommendedName>
        <fullName evidence="9">Gustatory receptor</fullName>
    </recommendedName>
</protein>
<reference evidence="12" key="1">
    <citation type="submission" date="2025-08" db="UniProtKB">
        <authorList>
            <consortium name="RefSeq"/>
        </authorList>
    </citation>
    <scope>IDENTIFICATION</scope>
    <source>
        <strain evidence="12">MV-25-SWS-2005</strain>
        <tissue evidence="12">Whole body</tissue>
    </source>
</reference>
<dbReference type="KEGG" id="dpo:4813522"/>
<sequence>MEWSAQSVPNKNTLHHAIGYVLVVAQFFGVLPLSGVEPSVPVASVRFRWFSPLNLLPVAALCFVLLDFVLSAKLVIQNGLKLYTIGSLSFSVICIFCFGAFLLLAPRWPHIIRQTFECERIFLQSCYNSSIGRRFSQRLRCWAIALLVTALCEHLSYVVSAVWSNWKQIRECHLDIDFWQNYFLRERQELFSILPYSTWFALYVEWCTLSMTFVWNFVDIFLILVCRSMQMRFQQLHWRIRQHIGRRMSDEFWQEVRYDLLDLNDLLQLYDKELSGLVLVACANNMYFICVQIYHSFQVKGAVLDEVYFWFCLLYVVSRIVNMVLAASSIPQEAKQINFTLDEVPTSCWSKELERLNEIFHNEAFALSGKGYFVLTRRLLFTMAATLMVYELVLINQMEGEEVQRSICNRGAGSSMSIFFS</sequence>
<comment type="function">
    <text evidence="9">Plays a role in the sugar gustatory response.</text>
</comment>
<feature type="transmembrane region" description="Helical" evidence="10">
    <location>
        <begin position="274"/>
        <end position="295"/>
    </location>
</feature>
<dbReference type="InterPro" id="IPR009318">
    <property type="entry name" value="Gustatory_rcpt"/>
</dbReference>
<feature type="transmembrane region" description="Helical" evidence="10">
    <location>
        <begin position="200"/>
        <end position="225"/>
    </location>
</feature>
<keyword evidence="11" id="KW-1185">Reference proteome</keyword>
<dbReference type="PIRSF" id="PIRSF038981">
    <property type="entry name" value="GRP"/>
    <property type="match status" value="1"/>
</dbReference>
<evidence type="ECO:0000313" key="12">
    <source>
        <dbReference type="RefSeq" id="XP_002134986.2"/>
    </source>
</evidence>
<evidence type="ECO:0000256" key="7">
    <source>
        <dbReference type="ARBA" id="ARBA00023170"/>
    </source>
</evidence>
<comment type="similarity">
    <text evidence="2">Belongs to the insect chemoreceptor superfamily. Gustatory receptor (GR) family. Gr5a subfamily.</text>
</comment>
<proteinExistence type="inferred from homology"/>
<keyword evidence="4 10" id="KW-0812">Transmembrane</keyword>
<feature type="transmembrane region" description="Helical" evidence="10">
    <location>
        <begin position="17"/>
        <end position="34"/>
    </location>
</feature>
<evidence type="ECO:0000256" key="8">
    <source>
        <dbReference type="ARBA" id="ARBA00023224"/>
    </source>
</evidence>
<keyword evidence="6 10" id="KW-0472">Membrane</keyword>
<dbReference type="InParanoid" id="A0A6I8V0M7"/>
<evidence type="ECO:0000256" key="3">
    <source>
        <dbReference type="ARBA" id="ARBA00022475"/>
    </source>
</evidence>
<evidence type="ECO:0000256" key="4">
    <source>
        <dbReference type="ARBA" id="ARBA00022692"/>
    </source>
</evidence>
<dbReference type="GO" id="GO:0033041">
    <property type="term" value="F:sweet taste receptor activity"/>
    <property type="evidence" value="ECO:0007669"/>
    <property type="project" value="TreeGrafter"/>
</dbReference>
<feature type="transmembrane region" description="Helical" evidence="10">
    <location>
        <begin position="307"/>
        <end position="327"/>
    </location>
</feature>
<evidence type="ECO:0000256" key="2">
    <source>
        <dbReference type="ARBA" id="ARBA00005327"/>
    </source>
</evidence>
<feature type="transmembrane region" description="Helical" evidence="10">
    <location>
        <begin position="55"/>
        <end position="76"/>
    </location>
</feature>
<organism evidence="11 12">
    <name type="scientific">Drosophila pseudoobscura pseudoobscura</name>
    <name type="common">Fruit fly</name>
    <dbReference type="NCBI Taxonomy" id="46245"/>
    <lineage>
        <taxon>Eukaryota</taxon>
        <taxon>Metazoa</taxon>
        <taxon>Ecdysozoa</taxon>
        <taxon>Arthropoda</taxon>
        <taxon>Hexapoda</taxon>
        <taxon>Insecta</taxon>
        <taxon>Pterygota</taxon>
        <taxon>Neoptera</taxon>
        <taxon>Endopterygota</taxon>
        <taxon>Diptera</taxon>
        <taxon>Brachycera</taxon>
        <taxon>Muscomorpha</taxon>
        <taxon>Ephydroidea</taxon>
        <taxon>Drosophilidae</taxon>
        <taxon>Drosophila</taxon>
        <taxon>Sophophora</taxon>
    </lineage>
</organism>
<evidence type="ECO:0000256" key="6">
    <source>
        <dbReference type="ARBA" id="ARBA00023136"/>
    </source>
</evidence>
<evidence type="ECO:0000256" key="10">
    <source>
        <dbReference type="SAM" id="Phobius"/>
    </source>
</evidence>
<keyword evidence="5 10" id="KW-1133">Transmembrane helix</keyword>
<gene>
    <name evidence="12" type="primary">Gr64d</name>
</gene>
<dbReference type="GO" id="GO:0005886">
    <property type="term" value="C:plasma membrane"/>
    <property type="evidence" value="ECO:0007669"/>
    <property type="project" value="UniProtKB-SubCell"/>
</dbReference>
<dbReference type="ExpressionAtlas" id="A0A6I8V0M7">
    <property type="expression patterns" value="baseline"/>
</dbReference>
<evidence type="ECO:0000256" key="5">
    <source>
        <dbReference type="ARBA" id="ARBA00022989"/>
    </source>
</evidence>
<accession>A0A6I8V0M7</accession>
<dbReference type="Pfam" id="PF06151">
    <property type="entry name" value="Trehalose_recp"/>
    <property type="match status" value="1"/>
</dbReference>
<feature type="transmembrane region" description="Helical" evidence="10">
    <location>
        <begin position="82"/>
        <end position="104"/>
    </location>
</feature>
<dbReference type="Proteomes" id="UP000001819">
    <property type="component" value="Chromosome X"/>
</dbReference>
<evidence type="ECO:0000256" key="1">
    <source>
        <dbReference type="ARBA" id="ARBA00004651"/>
    </source>
</evidence>
<keyword evidence="8 9" id="KW-0807">Transducer</keyword>
<keyword evidence="3" id="KW-1003">Cell membrane</keyword>
<dbReference type="GO" id="GO:0007165">
    <property type="term" value="P:signal transduction"/>
    <property type="evidence" value="ECO:0007669"/>
    <property type="project" value="UniProtKB-KW"/>
</dbReference>
<dbReference type="RefSeq" id="XP_002134986.2">
    <property type="nucleotide sequence ID" value="XM_002134950.3"/>
</dbReference>
<name>A0A6I8V0M7_DROPS</name>
<keyword evidence="7 9" id="KW-0675">Receptor</keyword>
<dbReference type="PANTHER" id="PTHR21421:SF35">
    <property type="entry name" value="GUSTATORY RECEPTOR FOR SUGAR TASTE 64B-RELATED"/>
    <property type="match status" value="1"/>
</dbReference>
<evidence type="ECO:0000313" key="11">
    <source>
        <dbReference type="Proteomes" id="UP000001819"/>
    </source>
</evidence>
<evidence type="ECO:0000256" key="9">
    <source>
        <dbReference type="PIRNR" id="PIRNR038981"/>
    </source>
</evidence>
<comment type="subcellular location">
    <subcellularLocation>
        <location evidence="1">Cell membrane</location>
        <topology evidence="1">Multi-pass membrane protein</topology>
    </subcellularLocation>
</comment>